<feature type="region of interest" description="Disordered" evidence="1">
    <location>
        <begin position="272"/>
        <end position="335"/>
    </location>
</feature>
<feature type="region of interest" description="Disordered" evidence="1">
    <location>
        <begin position="1"/>
        <end position="23"/>
    </location>
</feature>
<reference evidence="3 4" key="1">
    <citation type="journal article" date="2024" name="Plant Biotechnol. J.">
        <title>Dendrobium thyrsiflorum genome and its molecular insights into genes involved in important horticultural traits.</title>
        <authorList>
            <person name="Chen B."/>
            <person name="Wang J.Y."/>
            <person name="Zheng P.J."/>
            <person name="Li K.L."/>
            <person name="Liang Y.M."/>
            <person name="Chen X.F."/>
            <person name="Zhang C."/>
            <person name="Zhao X."/>
            <person name="He X."/>
            <person name="Zhang G.Q."/>
            <person name="Liu Z.J."/>
            <person name="Xu Q."/>
        </authorList>
    </citation>
    <scope>NUCLEOTIDE SEQUENCE [LARGE SCALE GENOMIC DNA]</scope>
    <source>
        <strain evidence="3">GZMU011</strain>
    </source>
</reference>
<feature type="region of interest" description="Disordered" evidence="1">
    <location>
        <begin position="409"/>
        <end position="456"/>
    </location>
</feature>
<feature type="compositionally biased region" description="Polar residues" evidence="1">
    <location>
        <begin position="409"/>
        <end position="418"/>
    </location>
</feature>
<sequence length="456" mass="50359">MAGGPPSSSLPASSPPHHSSDFPSLVPQTVGADPCRAWSNLFDHIDSSSSKLNLSFYPSEPEIIPFSGDKLLHGAEDWKLCLVGYSVGKRPFYEALHAAVRKSWSLKGSFELHSLNDGFFLFRFSCSEDFDTVWTRGVWFLLGRPFIFQKWHPKFKPKRENLKSLSIWIKIHDLPLACWNSEGISRIASKVGIPLAADSLTTQKTRLTYARVCVQVGVDASYPEEIKVSLDGDVVNLKVQYEWRPNPCDHCKSLMHTSNLCSSKPDSILDVNHNTSVIPARGRSFSRKPRGRTSSGKSPHPGSRASIHPSTSPHKSRSHHTNFIGHPLHYQPHSPARMATNPVNLDVIENTLPMVGNLAPEIATNPIPNLNSPIEETSSSNCAGPLLDESAAPTINSPNRFEILQYQEEPNTVTSEPYSSVVVKNDDPKSAVQSSNTFSVPKKPTRGKNVKKPPPH</sequence>
<evidence type="ECO:0000256" key="1">
    <source>
        <dbReference type="SAM" id="MobiDB-lite"/>
    </source>
</evidence>
<name>A0ABD0VNT1_DENTH</name>
<dbReference type="Proteomes" id="UP001552299">
    <property type="component" value="Unassembled WGS sequence"/>
</dbReference>
<proteinExistence type="predicted"/>
<organism evidence="3 4">
    <name type="scientific">Dendrobium thyrsiflorum</name>
    <name type="common">Pinecone-like raceme dendrobium</name>
    <name type="synonym">Orchid</name>
    <dbReference type="NCBI Taxonomy" id="117978"/>
    <lineage>
        <taxon>Eukaryota</taxon>
        <taxon>Viridiplantae</taxon>
        <taxon>Streptophyta</taxon>
        <taxon>Embryophyta</taxon>
        <taxon>Tracheophyta</taxon>
        <taxon>Spermatophyta</taxon>
        <taxon>Magnoliopsida</taxon>
        <taxon>Liliopsida</taxon>
        <taxon>Asparagales</taxon>
        <taxon>Orchidaceae</taxon>
        <taxon>Epidendroideae</taxon>
        <taxon>Malaxideae</taxon>
        <taxon>Dendrobiinae</taxon>
        <taxon>Dendrobium</taxon>
    </lineage>
</organism>
<accession>A0ABD0VNT1</accession>
<dbReference type="Pfam" id="PF14111">
    <property type="entry name" value="DUF4283"/>
    <property type="match status" value="1"/>
</dbReference>
<dbReference type="AlphaFoldDB" id="A0ABD0VNT1"/>
<evidence type="ECO:0000313" key="4">
    <source>
        <dbReference type="Proteomes" id="UP001552299"/>
    </source>
</evidence>
<gene>
    <name evidence="3" type="ORF">M5K25_002838</name>
</gene>
<comment type="caution">
    <text evidence="3">The sequence shown here is derived from an EMBL/GenBank/DDBJ whole genome shotgun (WGS) entry which is preliminary data.</text>
</comment>
<dbReference type="InterPro" id="IPR040256">
    <property type="entry name" value="At4g02000-like"/>
</dbReference>
<dbReference type="PANTHER" id="PTHR31286:SF180">
    <property type="entry name" value="OS10G0362600 PROTEIN"/>
    <property type="match status" value="1"/>
</dbReference>
<dbReference type="PANTHER" id="PTHR31286">
    <property type="entry name" value="GLYCINE-RICH CELL WALL STRUCTURAL PROTEIN 1.8-LIKE"/>
    <property type="match status" value="1"/>
</dbReference>
<evidence type="ECO:0000259" key="2">
    <source>
        <dbReference type="Pfam" id="PF14111"/>
    </source>
</evidence>
<protein>
    <recommendedName>
        <fullName evidence="2">DUF4283 domain-containing protein</fullName>
    </recommendedName>
</protein>
<dbReference type="EMBL" id="JANQDX010000003">
    <property type="protein sequence ID" value="KAL0926599.1"/>
    <property type="molecule type" value="Genomic_DNA"/>
</dbReference>
<evidence type="ECO:0000313" key="3">
    <source>
        <dbReference type="EMBL" id="KAL0926599.1"/>
    </source>
</evidence>
<keyword evidence="4" id="KW-1185">Reference proteome</keyword>
<feature type="compositionally biased region" description="Basic residues" evidence="1">
    <location>
        <begin position="443"/>
        <end position="456"/>
    </location>
</feature>
<dbReference type="InterPro" id="IPR025558">
    <property type="entry name" value="DUF4283"/>
</dbReference>
<feature type="domain" description="DUF4283" evidence="2">
    <location>
        <begin position="75"/>
        <end position="158"/>
    </location>
</feature>